<dbReference type="STRING" id="559304.G8YII9"/>
<protein>
    <submittedName>
        <fullName evidence="8">Piso0_003233 protein</fullName>
    </submittedName>
</protein>
<feature type="region of interest" description="Disordered" evidence="5">
    <location>
        <begin position="56"/>
        <end position="197"/>
    </location>
</feature>
<dbReference type="AlphaFoldDB" id="G8YII9"/>
<feature type="compositionally biased region" description="Acidic residues" evidence="5">
    <location>
        <begin position="144"/>
        <end position="185"/>
    </location>
</feature>
<feature type="domain" description="ESF1 RRM" evidence="7">
    <location>
        <begin position="196"/>
        <end position="367"/>
    </location>
</feature>
<evidence type="ECO:0000256" key="4">
    <source>
        <dbReference type="ARBA" id="ARBA00023242"/>
    </source>
</evidence>
<dbReference type="PANTHER" id="PTHR12202:SF0">
    <property type="entry name" value="ESF1 HOMOLOG"/>
    <property type="match status" value="1"/>
</dbReference>
<dbReference type="EMBL" id="FO082053">
    <property type="protein sequence ID" value="CCE80134.1"/>
    <property type="molecule type" value="Genomic_DNA"/>
</dbReference>
<feature type="region of interest" description="Disordered" evidence="5">
    <location>
        <begin position="239"/>
        <end position="277"/>
    </location>
</feature>
<dbReference type="InterPro" id="IPR012580">
    <property type="entry name" value="NUC153"/>
</dbReference>
<name>G8YII9_PICSO</name>
<dbReference type="InterPro" id="IPR056750">
    <property type="entry name" value="RRM_ESF1"/>
</dbReference>
<feature type="compositionally biased region" description="Basic and acidic residues" evidence="5">
    <location>
        <begin position="121"/>
        <end position="137"/>
    </location>
</feature>
<feature type="region of interest" description="Disordered" evidence="5">
    <location>
        <begin position="464"/>
        <end position="675"/>
    </location>
</feature>
<evidence type="ECO:0000259" key="6">
    <source>
        <dbReference type="Pfam" id="PF08159"/>
    </source>
</evidence>
<keyword evidence="10" id="KW-1185">Reference proteome</keyword>
<feature type="compositionally biased region" description="Basic residues" evidence="5">
    <location>
        <begin position="633"/>
        <end position="646"/>
    </location>
</feature>
<dbReference type="GO" id="GO:0003723">
    <property type="term" value="F:RNA binding"/>
    <property type="evidence" value="ECO:0007669"/>
    <property type="project" value="TreeGrafter"/>
</dbReference>
<evidence type="ECO:0000256" key="2">
    <source>
        <dbReference type="ARBA" id="ARBA00009087"/>
    </source>
</evidence>
<organism evidence="8 10">
    <name type="scientific">Pichia sorbitophila (strain ATCC MYA-4447 / BCRC 22081 / CBS 7064 / NBRC 10061 / NRRL Y-12695)</name>
    <name type="common">Hybrid yeast</name>
    <dbReference type="NCBI Taxonomy" id="559304"/>
    <lineage>
        <taxon>Eukaryota</taxon>
        <taxon>Fungi</taxon>
        <taxon>Dikarya</taxon>
        <taxon>Ascomycota</taxon>
        <taxon>Saccharomycotina</taxon>
        <taxon>Pichiomycetes</taxon>
        <taxon>Debaryomycetaceae</taxon>
        <taxon>Millerozyma</taxon>
    </lineage>
</organism>
<evidence type="ECO:0000313" key="8">
    <source>
        <dbReference type="EMBL" id="CCE80134.1"/>
    </source>
</evidence>
<keyword evidence="4" id="KW-0539">Nucleus</keyword>
<dbReference type="OrthoDB" id="431825at2759"/>
<evidence type="ECO:0000256" key="5">
    <source>
        <dbReference type="SAM" id="MobiDB-lite"/>
    </source>
</evidence>
<gene>
    <name evidence="8" type="primary">Piso0_003233</name>
    <name evidence="8" type="ORF">GNLVRS01_PISO0G07816g</name>
    <name evidence="9" type="ORF">GNLVRS01_PISO0H07817g</name>
</gene>
<comment type="similarity">
    <text evidence="2">Belongs to the ESF1 family.</text>
</comment>
<comment type="subcellular location">
    <subcellularLocation>
        <location evidence="1">Nucleus</location>
        <location evidence="1">Nucleolus</location>
    </subcellularLocation>
</comment>
<accession>G8YII9</accession>
<dbReference type="eggNOG" id="KOG2318">
    <property type="taxonomic scope" value="Eukaryota"/>
</dbReference>
<dbReference type="GO" id="GO:0006364">
    <property type="term" value="P:rRNA processing"/>
    <property type="evidence" value="ECO:0007669"/>
    <property type="project" value="InterPro"/>
</dbReference>
<dbReference type="FunCoup" id="G8YII9">
    <property type="interactions" value="1906"/>
</dbReference>
<feature type="compositionally biased region" description="Low complexity" evidence="5">
    <location>
        <begin position="649"/>
        <end position="658"/>
    </location>
</feature>
<dbReference type="GO" id="GO:0005730">
    <property type="term" value="C:nucleolus"/>
    <property type="evidence" value="ECO:0007669"/>
    <property type="project" value="UniProtKB-SubCell"/>
</dbReference>
<feature type="compositionally biased region" description="Basic and acidic residues" evidence="5">
    <location>
        <begin position="503"/>
        <end position="541"/>
    </location>
</feature>
<dbReference type="Proteomes" id="UP000005222">
    <property type="component" value="Chromosome H"/>
</dbReference>
<evidence type="ECO:0000313" key="9">
    <source>
        <dbReference type="EMBL" id="CCE80899.1"/>
    </source>
</evidence>
<reference evidence="10" key="2">
    <citation type="journal article" date="2012" name="G3 (Bethesda)">
        <title>Pichia sorbitophila, an interspecies yeast hybrid reveals early steps of genome resolution following polyploidization.</title>
        <authorList>
            <person name="Leh Louis V."/>
            <person name="Despons L."/>
            <person name="Friedrich A."/>
            <person name="Martin T."/>
            <person name="Durrens P."/>
            <person name="Casaregola S."/>
            <person name="Neuveglise C."/>
            <person name="Fairhead C."/>
            <person name="Marck C."/>
            <person name="Cruz J.A."/>
            <person name="Straub M.L."/>
            <person name="Kugler V."/>
            <person name="Sacerdot C."/>
            <person name="Uzunov Z."/>
            <person name="Thierry A."/>
            <person name="Weiss S."/>
            <person name="Bleykasten C."/>
            <person name="De Montigny J."/>
            <person name="Jacques N."/>
            <person name="Jung P."/>
            <person name="Lemaire M."/>
            <person name="Mallet S."/>
            <person name="Morel G."/>
            <person name="Richard G.F."/>
            <person name="Sarkar A."/>
            <person name="Savel G."/>
            <person name="Schacherer J."/>
            <person name="Seret M.L."/>
            <person name="Talla E."/>
            <person name="Samson G."/>
            <person name="Jubin C."/>
            <person name="Poulain J."/>
            <person name="Vacherie B."/>
            <person name="Barbe V."/>
            <person name="Pelletier E."/>
            <person name="Sherman D.J."/>
            <person name="Westhof E."/>
            <person name="Weissenbach J."/>
            <person name="Baret P.V."/>
            <person name="Wincker P."/>
            <person name="Gaillardin C."/>
            <person name="Dujon B."/>
            <person name="Souciet J.L."/>
        </authorList>
    </citation>
    <scope>NUCLEOTIDE SEQUENCE [LARGE SCALE GENOMIC DNA]</scope>
    <source>
        <strain evidence="10">ATCC MYA-4447 / BCRC 22081 / CBS 7064 / NBRC 10061 / NRRL Y-12695</strain>
    </source>
</reference>
<feature type="domain" description="NUC153" evidence="6">
    <location>
        <begin position="597"/>
        <end position="625"/>
    </location>
</feature>
<dbReference type="InParanoid" id="G8YII9"/>
<proteinExistence type="inferred from homology"/>
<evidence type="ECO:0000259" key="7">
    <source>
        <dbReference type="Pfam" id="PF25121"/>
    </source>
</evidence>
<feature type="compositionally biased region" description="Basic and acidic residues" evidence="5">
    <location>
        <begin position="239"/>
        <end position="255"/>
    </location>
</feature>
<sequence>MAKDKREKGPSKSNDDTLSDPRFASVYNDPKFRAPKLKDLKIKVDDRFNKQELRKLNEGIGGRRTKIDRYGRKIKDKGEEGFDKYFEEEKDDDSESGSSDKESESEESDEDATVKSKAKKQKDTSKPDIEHIDRARGEGLVSSSEDDSSDESESEDEQESDSDSDSDSDDLDEEVEEESDIELESGEVKSGDPTPSFAVVNMDWDNIRAVDLMATFISFVPRNGLIKSVAIYPSEFGKEQMQREEIEGPPKELFRSTKKRRESESESDLSDSDIDVKDKDKLEKASRALYQEDDGEEDYDSKALRRYQLTRLRYYYAVVQCDSVQTSENIYKNCDGTEYESTANIFDLRYIPEDMEFDESEARDICTKVPANYKPNSSFVTDALHHSKVKLTWDETPRERLNVASRSFSQREIDEMDFKAYLASDSEESEQETSIKDKYKNLVGSNLFDGAKDDVDMEITFNPALEEGAGQDQGGEDAEKKEETTIEAYRRREKERRKRRMEKFKQQQEQEKQADGDESKSSKNKKSGKDKTSDEKEKAELELLMMDEENEDTNGAAHFNMKEIVKSEKQKNKKKGKKKSADQAAETPADFNPDLNDPRFNEVFENHEFAIDPTSSEFKKTDTMKKILSERSKRNKSAAHSSKRKKLDSSASSSSSNSTQVDSLVEKLKRKHARK</sequence>
<dbReference type="InterPro" id="IPR039754">
    <property type="entry name" value="Esf1"/>
</dbReference>
<dbReference type="PANTHER" id="PTHR12202">
    <property type="entry name" value="ESF1 HOMOLOG"/>
    <property type="match status" value="1"/>
</dbReference>
<feature type="region of interest" description="Disordered" evidence="5">
    <location>
        <begin position="1"/>
        <end position="31"/>
    </location>
</feature>
<feature type="compositionally biased region" description="Basic residues" evidence="5">
    <location>
        <begin position="493"/>
        <end position="502"/>
    </location>
</feature>
<reference evidence="8" key="1">
    <citation type="submission" date="2011-10" db="EMBL/GenBank/DDBJ databases">
        <authorList>
            <person name="Genoscope - CEA"/>
        </authorList>
    </citation>
    <scope>NUCLEOTIDE SEQUENCE</scope>
</reference>
<dbReference type="Pfam" id="PF08159">
    <property type="entry name" value="NUC153"/>
    <property type="match status" value="1"/>
</dbReference>
<feature type="compositionally biased region" description="Basic and acidic residues" evidence="5">
    <location>
        <begin position="477"/>
        <end position="492"/>
    </location>
</feature>
<feature type="compositionally biased region" description="Basic and acidic residues" evidence="5">
    <location>
        <begin position="1"/>
        <end position="15"/>
    </location>
</feature>
<feature type="compositionally biased region" description="Basic and acidic residues" evidence="5">
    <location>
        <begin position="596"/>
        <end position="610"/>
    </location>
</feature>
<evidence type="ECO:0000256" key="3">
    <source>
        <dbReference type="ARBA" id="ARBA00023054"/>
    </source>
</evidence>
<dbReference type="OMA" id="DHDFAID"/>
<feature type="compositionally biased region" description="Basic and acidic residues" evidence="5">
    <location>
        <begin position="560"/>
        <end position="570"/>
    </location>
</feature>
<feature type="compositionally biased region" description="Basic and acidic residues" evidence="5">
    <location>
        <begin position="617"/>
        <end position="632"/>
    </location>
</feature>
<keyword evidence="3" id="KW-0175">Coiled coil</keyword>
<dbReference type="Proteomes" id="UP000005222">
    <property type="component" value="Chromosome G"/>
</dbReference>
<dbReference type="Pfam" id="PF25121">
    <property type="entry name" value="RRM_ESF1"/>
    <property type="match status" value="1"/>
</dbReference>
<evidence type="ECO:0000313" key="10">
    <source>
        <dbReference type="Proteomes" id="UP000005222"/>
    </source>
</evidence>
<dbReference type="EMBL" id="FO082052">
    <property type="protein sequence ID" value="CCE80899.1"/>
    <property type="molecule type" value="Genomic_DNA"/>
</dbReference>
<feature type="compositionally biased region" description="Basic and acidic residues" evidence="5">
    <location>
        <begin position="65"/>
        <end position="87"/>
    </location>
</feature>
<dbReference type="HOGENOM" id="CLU_010564_0_1_1"/>
<evidence type="ECO:0000256" key="1">
    <source>
        <dbReference type="ARBA" id="ARBA00004604"/>
    </source>
</evidence>